<dbReference type="Proteomes" id="UP000764045">
    <property type="component" value="Unassembled WGS sequence"/>
</dbReference>
<evidence type="ECO:0000259" key="2">
    <source>
        <dbReference type="Pfam" id="PF12682"/>
    </source>
</evidence>
<dbReference type="GO" id="GO:0010181">
    <property type="term" value="F:FMN binding"/>
    <property type="evidence" value="ECO:0007669"/>
    <property type="project" value="InterPro"/>
</dbReference>
<dbReference type="AlphaFoldDB" id="A0A938WJ27"/>
<dbReference type="EMBL" id="JACJJL010000001">
    <property type="protein sequence ID" value="MBM6660270.1"/>
    <property type="molecule type" value="Genomic_DNA"/>
</dbReference>
<feature type="signal peptide" evidence="1">
    <location>
        <begin position="1"/>
        <end position="20"/>
    </location>
</feature>
<gene>
    <name evidence="3" type="ORF">H6B30_00625</name>
</gene>
<sequence length="267" mass="28042">MKRIAMTLAAMLLLMAAAEAKTLIVYYSFTNNTHAIATDMQSQLPDADLLRIEPAEKGLDYAANGYAIGSALISAIRANPDDPDSYPAIDPVSVDFSAYDDIVVATPLWWSNMAAPMQTFLFANGSRMAGKRMALVVSSASSSISGVEADARRLVPDGVFVSPSLWIRSSQTDNCHALNAEWIAQTGIGSTSGISVAGTAAEPSLTVDGTTMSVGGPVDRLSIYDAAGRLVLSTDETTADISRLAPGVYAVRMVLGDNATTVKVAID</sequence>
<dbReference type="PANTHER" id="PTHR39201">
    <property type="entry name" value="EXPORTED PROTEIN-RELATED"/>
    <property type="match status" value="1"/>
</dbReference>
<name>A0A938WJ27_9BACT</name>
<dbReference type="SUPFAM" id="SSF52218">
    <property type="entry name" value="Flavoproteins"/>
    <property type="match status" value="1"/>
</dbReference>
<keyword evidence="4" id="KW-1185">Reference proteome</keyword>
<accession>A0A938WJ27</accession>
<dbReference type="PANTHER" id="PTHR39201:SF1">
    <property type="entry name" value="FLAVODOXIN-LIKE DOMAIN-CONTAINING PROTEIN"/>
    <property type="match status" value="1"/>
</dbReference>
<proteinExistence type="predicted"/>
<dbReference type="RefSeq" id="WP_205106865.1">
    <property type="nucleotide sequence ID" value="NZ_JACJJL010000001.1"/>
</dbReference>
<reference evidence="3 4" key="1">
    <citation type="journal article" date="2021" name="Sci. Rep.">
        <title>The distribution of antibiotic resistance genes in chicken gut microbiota commensals.</title>
        <authorList>
            <person name="Juricova H."/>
            <person name="Matiasovicova J."/>
            <person name="Kubasova T."/>
            <person name="Cejkova D."/>
            <person name="Rychlik I."/>
        </authorList>
    </citation>
    <scope>NUCLEOTIDE SEQUENCE [LARGE SCALE GENOMIC DNA]</scope>
    <source>
        <strain evidence="3 4">An819</strain>
    </source>
</reference>
<evidence type="ECO:0000313" key="4">
    <source>
        <dbReference type="Proteomes" id="UP000764045"/>
    </source>
</evidence>
<evidence type="ECO:0000256" key="1">
    <source>
        <dbReference type="SAM" id="SignalP"/>
    </source>
</evidence>
<keyword evidence="1" id="KW-0732">Signal</keyword>
<comment type="caution">
    <text evidence="3">The sequence shown here is derived from an EMBL/GenBank/DDBJ whole genome shotgun (WGS) entry which is preliminary data.</text>
</comment>
<protein>
    <submittedName>
        <fullName evidence="3">T9SS type A sorting domain-containing protein</fullName>
    </submittedName>
</protein>
<dbReference type="Gene3D" id="3.40.50.360">
    <property type="match status" value="1"/>
</dbReference>
<dbReference type="NCBIfam" id="TIGR04183">
    <property type="entry name" value="Por_Secre_tail"/>
    <property type="match status" value="1"/>
</dbReference>
<dbReference type="InterPro" id="IPR008254">
    <property type="entry name" value="Flavodoxin/NO_synth"/>
</dbReference>
<dbReference type="Pfam" id="PF12682">
    <property type="entry name" value="Flavodoxin_4"/>
    <property type="match status" value="1"/>
</dbReference>
<evidence type="ECO:0000313" key="3">
    <source>
        <dbReference type="EMBL" id="MBM6660270.1"/>
    </source>
</evidence>
<dbReference type="InterPro" id="IPR026444">
    <property type="entry name" value="Secre_tail"/>
</dbReference>
<dbReference type="InterPro" id="IPR029039">
    <property type="entry name" value="Flavoprotein-like_sf"/>
</dbReference>
<organism evidence="3 4">
    <name type="scientific">Marseilla massiliensis</name>
    <dbReference type="NCBI Taxonomy" id="1841864"/>
    <lineage>
        <taxon>Bacteria</taxon>
        <taxon>Pseudomonadati</taxon>
        <taxon>Bacteroidota</taxon>
        <taxon>Bacteroidia</taxon>
        <taxon>Bacteroidales</taxon>
        <taxon>Prevotellaceae</taxon>
        <taxon>Marseilla</taxon>
    </lineage>
</organism>
<feature type="domain" description="Flavodoxin-like" evidence="2">
    <location>
        <begin position="21"/>
        <end position="169"/>
    </location>
</feature>
<feature type="chain" id="PRO_5038133060" evidence="1">
    <location>
        <begin position="21"/>
        <end position="267"/>
    </location>
</feature>